<dbReference type="CDD" id="cd08069">
    <property type="entry name" value="MPN_RPN11_CSN5"/>
    <property type="match status" value="1"/>
</dbReference>
<dbReference type="GO" id="GO:0006400">
    <property type="term" value="P:tRNA modification"/>
    <property type="evidence" value="ECO:0007669"/>
    <property type="project" value="InterPro"/>
</dbReference>
<comment type="cofactor">
    <cofactor evidence="11">
        <name>Zn(2+)</name>
        <dbReference type="ChEBI" id="CHEBI:29105"/>
    </cofactor>
</comment>
<dbReference type="GO" id="GO:0008479">
    <property type="term" value="F:tRNA-guanosine(34) queuine transglycosylase activity"/>
    <property type="evidence" value="ECO:0007669"/>
    <property type="project" value="UniProtKB-UniRule"/>
</dbReference>
<keyword evidence="3 11" id="KW-0328">Glycosyltransferase</keyword>
<feature type="active site" description="Proton acceptor" evidence="11">
    <location>
        <position position="96"/>
    </location>
</feature>
<keyword evidence="4 11" id="KW-0808">Transferase</keyword>
<dbReference type="InterPro" id="IPR000555">
    <property type="entry name" value="JAMM/MPN+_dom"/>
</dbReference>
<name>A0A085MD80_9BILA</name>
<evidence type="ECO:0000256" key="9">
    <source>
        <dbReference type="ARBA" id="ARBA00022833"/>
    </source>
</evidence>
<dbReference type="Gene3D" id="3.40.140.10">
    <property type="entry name" value="Cytidine Deaminase, domain 2"/>
    <property type="match status" value="1"/>
</dbReference>
<feature type="active site" description="Nucleophile" evidence="11">
    <location>
        <position position="270"/>
    </location>
</feature>
<dbReference type="PANTHER" id="PTHR43530:SF1">
    <property type="entry name" value="QUEUINE TRNA-RIBOSYLTRANSFERASE CATALYTIC SUBUNIT 1"/>
    <property type="match status" value="1"/>
</dbReference>
<comment type="similarity">
    <text evidence="1">Belongs to the peptidase M67A family. CSN5 subfamily.</text>
</comment>
<dbReference type="HAMAP" id="MF_00168">
    <property type="entry name" value="Q_tRNA_Tgt"/>
    <property type="match status" value="1"/>
</dbReference>
<dbReference type="SUPFAM" id="SSF102712">
    <property type="entry name" value="JAB1/MPN domain"/>
    <property type="match status" value="1"/>
</dbReference>
<dbReference type="SMART" id="SM00232">
    <property type="entry name" value="JAB_MPN"/>
    <property type="match status" value="1"/>
</dbReference>
<dbReference type="EMBL" id="KL367538">
    <property type="protein sequence ID" value="KFD65427.1"/>
    <property type="molecule type" value="Genomic_DNA"/>
</dbReference>
<feature type="binding site" evidence="11">
    <location>
        <position position="193"/>
    </location>
    <ligand>
        <name>substrate</name>
    </ligand>
</feature>
<dbReference type="FunFam" id="3.40.140.10:FF:000003">
    <property type="entry name" value="COP9 signalosome complex subunit 5"/>
    <property type="match status" value="1"/>
</dbReference>
<dbReference type="EC" id="2.4.2.64" evidence="11"/>
<comment type="function">
    <text evidence="11">Catalytic subunit of the queuine tRNA-ribosyltransferase (TGT) that catalyzes the base-exchange of a guanine (G) residue with queuine (Q) at position 34 (anticodon wobble position) in tRNAs with GU(N) anticodons (tRNA-Asp, -Asn, -His and -Tyr), resulting in the hypermodified nucleoside queuosine (7-(((4,5-cis-dihydroxy-2-cyclopenten-1-yl)amino)methyl)-7-deazaguanosine). Catalysis occurs through a double-displacement mechanism. The nucleophile active site attacks the C1' of nucleotide 34 to detach the guanine base from the RNA, forming a covalent enzyme-RNA intermediate. The proton acceptor active site deprotonates the incoming queuine, allowing a nucleophilic attack on the C1' of the ribose to form the product.</text>
</comment>
<dbReference type="NCBIfam" id="TIGR00430">
    <property type="entry name" value="Q_tRNA_tgt"/>
    <property type="match status" value="1"/>
</dbReference>
<keyword evidence="8" id="KW-0378">Hydrolase</keyword>
<evidence type="ECO:0000256" key="8">
    <source>
        <dbReference type="ARBA" id="ARBA00022801"/>
    </source>
</evidence>
<feature type="binding site" evidence="11">
    <location>
        <position position="313"/>
    </location>
    <ligand>
        <name>Zn(2+)</name>
        <dbReference type="ChEBI" id="CHEBI:29105"/>
    </ligand>
</feature>
<keyword evidence="9 11" id="KW-0862">Zinc</keyword>
<dbReference type="Proteomes" id="UP000030764">
    <property type="component" value="Unassembled WGS sequence"/>
</dbReference>
<comment type="subunit">
    <text evidence="11">Heterodimer of a catalytic subunit and an accessory subunit.</text>
</comment>
<dbReference type="InterPro" id="IPR040961">
    <property type="entry name" value="CSN5_C"/>
</dbReference>
<evidence type="ECO:0000256" key="5">
    <source>
        <dbReference type="ARBA" id="ARBA00022694"/>
    </source>
</evidence>
<dbReference type="InterPro" id="IPR004803">
    <property type="entry name" value="TGT"/>
</dbReference>
<evidence type="ECO:0000256" key="7">
    <source>
        <dbReference type="ARBA" id="ARBA00022790"/>
    </source>
</evidence>
<dbReference type="AlphaFoldDB" id="A0A085MD80"/>
<feature type="binding site" evidence="11">
    <location>
        <position position="308"/>
    </location>
    <ligand>
        <name>Zn(2+)</name>
        <dbReference type="ChEBI" id="CHEBI:29105"/>
    </ligand>
</feature>
<sequence>MMAGNLTFEIVARCPVTRARAGVLHLPRADVESPVFMPVGTQGTIKGLLPEQVVQLGYKMMLGNTYHLGHRPGADVVEAAGGLHKFMNWPYALLTDSGGFQMVSLSKLMAVSEEGVRFVSPHTQEEMLLTPEQSVHIQNSLGADVIMQLDDVVHVLTTGPRVEEAMHRSIRWLDRCIAANKKPSEQNLFPIVQGGLCPRLRQFSATEISKRNCPGYAVGGLSGGEEKSSFWKMVKVSADNLPETKPRYLMGVGFAVDMLVSIALGIDMFDCVYPTRTARFGRALLPGATLDLKKTKYNTDFTPVQEDCKCSTCATYTRAYLSSVAVHETIGCNLITVHNLYHHRMLMSQIRQSIVEQRFVEFAKDYLQLCFPKGDVPLWVREAMHSVGIEFYVLQRWFLGDRRCITLTLTASGASSVRMERNGSPEPSSSTAPTVKDDIIYVPQKGYDENIRCTKPWSKNVQYFKHVKMSTLALMKIVNHAQSGKNLEVMGMLQGKVQDNVIIVMDVYALPVEGTETRVNAQAEAYEYMADYMELSEDMGFIEHVIGWYHSHPGYGCWLSGIDVDTQLMNQNFLEPFVAIVVDPIRTTANGKVDIGAFRTYPKHYKPMQTNSQEYQSIPLEKIEDFGVHSDCYYRLDITYFCSSFSTRVLEILWNQNWANTLSSSNGVSRQEYMTSQMNDLAAKMRDLIDVNGDPNKKQIQRCSAFDKDGEKKLKNIDKDLCSFAGETVNIILAEMVKRKLFVSLGEKKVEILDSNDHANYNE</sequence>
<evidence type="ECO:0000256" key="6">
    <source>
        <dbReference type="ARBA" id="ARBA00022723"/>
    </source>
</evidence>
<evidence type="ECO:0000256" key="11">
    <source>
        <dbReference type="HAMAP-Rule" id="MF_03218"/>
    </source>
</evidence>
<dbReference type="InterPro" id="IPR037518">
    <property type="entry name" value="MPN"/>
</dbReference>
<dbReference type="GO" id="GO:0008180">
    <property type="term" value="C:COP9 signalosome"/>
    <property type="evidence" value="ECO:0007669"/>
    <property type="project" value="UniProtKB-KW"/>
</dbReference>
<organism evidence="13 15">
    <name type="scientific">Trichuris suis</name>
    <name type="common">pig whipworm</name>
    <dbReference type="NCBI Taxonomy" id="68888"/>
    <lineage>
        <taxon>Eukaryota</taxon>
        <taxon>Metazoa</taxon>
        <taxon>Ecdysozoa</taxon>
        <taxon>Nematoda</taxon>
        <taxon>Enoplea</taxon>
        <taxon>Dorylaimia</taxon>
        <taxon>Trichinellida</taxon>
        <taxon>Trichuridae</taxon>
        <taxon>Trichuris</taxon>
    </lineage>
</organism>
<feature type="binding site" evidence="11">
    <location>
        <position position="150"/>
    </location>
    <ligand>
        <name>substrate</name>
    </ligand>
</feature>
<accession>A0A085MD80</accession>
<dbReference type="Pfam" id="PF01398">
    <property type="entry name" value="JAB"/>
    <property type="match status" value="1"/>
</dbReference>
<dbReference type="Gene3D" id="3.20.20.105">
    <property type="entry name" value="Queuine tRNA-ribosyltransferase-like"/>
    <property type="match status" value="1"/>
</dbReference>
<evidence type="ECO:0000313" key="13">
    <source>
        <dbReference type="EMBL" id="KFD55176.1"/>
    </source>
</evidence>
<feature type="region of interest" description="RNA binding; important for wobble base 34 recognition" evidence="11">
    <location>
        <begin position="275"/>
        <end position="279"/>
    </location>
</feature>
<evidence type="ECO:0000256" key="10">
    <source>
        <dbReference type="ARBA" id="ARBA00023049"/>
    </source>
</evidence>
<protein>
    <recommendedName>
        <fullName evidence="11">Queuine tRNA-ribosyltransferase catalytic subunit 1</fullName>
        <ecNumber evidence="11">2.4.2.64</ecNumber>
    </recommendedName>
    <alternativeName>
        <fullName evidence="11">Guanine insertion enzyme</fullName>
    </alternativeName>
    <alternativeName>
        <fullName evidence="11">tRNA-guanine transglycosylase</fullName>
    </alternativeName>
</protein>
<feature type="binding site" evidence="11">
    <location>
        <position position="338"/>
    </location>
    <ligand>
        <name>Zn(2+)</name>
        <dbReference type="ChEBI" id="CHEBI:29105"/>
    </ligand>
</feature>
<evidence type="ECO:0000313" key="15">
    <source>
        <dbReference type="Proteomes" id="UP000030764"/>
    </source>
</evidence>
<evidence type="ECO:0000256" key="4">
    <source>
        <dbReference type="ARBA" id="ARBA00022679"/>
    </source>
</evidence>
<feature type="binding site" evidence="11">
    <location>
        <position position="220"/>
    </location>
    <ligand>
        <name>substrate</name>
    </ligand>
</feature>
<dbReference type="PROSITE" id="PS50249">
    <property type="entry name" value="MPN"/>
    <property type="match status" value="1"/>
</dbReference>
<keyword evidence="5 11" id="KW-0819">tRNA processing</keyword>
<evidence type="ECO:0000256" key="2">
    <source>
        <dbReference type="ARBA" id="ARBA00022670"/>
    </source>
</evidence>
<evidence type="ECO:0000313" key="14">
    <source>
        <dbReference type="EMBL" id="KFD65427.1"/>
    </source>
</evidence>
<keyword evidence="11" id="KW-0963">Cytoplasm</keyword>
<keyword evidence="10" id="KW-0482">Metalloprotease</keyword>
<evidence type="ECO:0000256" key="3">
    <source>
        <dbReference type="ARBA" id="ARBA00022676"/>
    </source>
</evidence>
<feature type="binding site" evidence="11">
    <location>
        <position position="310"/>
    </location>
    <ligand>
        <name>Zn(2+)</name>
        <dbReference type="ChEBI" id="CHEBI:29105"/>
    </ligand>
</feature>
<comment type="similarity">
    <text evidence="11">Belongs to the queuine tRNA-ribosyltransferase family.</text>
</comment>
<dbReference type="InterPro" id="IPR002616">
    <property type="entry name" value="tRNA_ribo_trans-like"/>
</dbReference>
<dbReference type="SUPFAM" id="SSF51713">
    <property type="entry name" value="tRNA-guanine transglycosylase"/>
    <property type="match status" value="1"/>
</dbReference>
<keyword evidence="7" id="KW-0736">Signalosome</keyword>
<feature type="domain" description="MPN" evidence="12">
    <location>
        <begin position="467"/>
        <end position="604"/>
    </location>
</feature>
<dbReference type="GO" id="GO:0005829">
    <property type="term" value="C:cytosol"/>
    <property type="evidence" value="ECO:0007669"/>
    <property type="project" value="TreeGrafter"/>
</dbReference>
<comment type="catalytic activity">
    <reaction evidence="11">
        <text>guanosine(34) in tRNA + queuine = queuosine(34) in tRNA + guanine</text>
        <dbReference type="Rhea" id="RHEA:16633"/>
        <dbReference type="Rhea" id="RHEA-COMP:10341"/>
        <dbReference type="Rhea" id="RHEA-COMP:18571"/>
        <dbReference type="ChEBI" id="CHEBI:16235"/>
        <dbReference type="ChEBI" id="CHEBI:17433"/>
        <dbReference type="ChEBI" id="CHEBI:74269"/>
        <dbReference type="ChEBI" id="CHEBI:194431"/>
        <dbReference type="EC" id="2.4.2.64"/>
    </reaction>
</comment>
<dbReference type="Pfam" id="PF01702">
    <property type="entry name" value="TGT"/>
    <property type="match status" value="1"/>
</dbReference>
<dbReference type="PANTHER" id="PTHR43530">
    <property type="entry name" value="QUEUINE TRNA-RIBOSYLTRANSFERASE CATALYTIC SUBUNIT 1"/>
    <property type="match status" value="1"/>
</dbReference>
<dbReference type="GO" id="GO:0006508">
    <property type="term" value="P:proteolysis"/>
    <property type="evidence" value="ECO:0007669"/>
    <property type="project" value="UniProtKB-KW"/>
</dbReference>
<dbReference type="MEROPS" id="M67.A13"/>
<dbReference type="NCBIfam" id="TIGR00449">
    <property type="entry name" value="tgt_general"/>
    <property type="match status" value="1"/>
</dbReference>
<dbReference type="EMBL" id="KL363201">
    <property type="protein sequence ID" value="KFD55176.1"/>
    <property type="molecule type" value="Genomic_DNA"/>
</dbReference>
<dbReference type="GO" id="GO:0046872">
    <property type="term" value="F:metal ion binding"/>
    <property type="evidence" value="ECO:0007669"/>
    <property type="project" value="UniProtKB-KW"/>
</dbReference>
<comment type="subcellular location">
    <subcellularLocation>
        <location evidence="11">Cytoplasm</location>
    </subcellularLocation>
</comment>
<reference evidence="13 15" key="1">
    <citation type="journal article" date="2014" name="Nat. Genet.">
        <title>Genome and transcriptome of the porcine whipworm Trichuris suis.</title>
        <authorList>
            <person name="Jex A.R."/>
            <person name="Nejsum P."/>
            <person name="Schwarz E.M."/>
            <person name="Hu L."/>
            <person name="Young N.D."/>
            <person name="Hall R.S."/>
            <person name="Korhonen P.K."/>
            <person name="Liao S."/>
            <person name="Thamsborg S."/>
            <person name="Xia J."/>
            <person name="Xu P."/>
            <person name="Wang S."/>
            <person name="Scheerlinck J.P."/>
            <person name="Hofmann A."/>
            <person name="Sternberg P.W."/>
            <person name="Wang J."/>
            <person name="Gasser R.B."/>
        </authorList>
    </citation>
    <scope>NUCLEOTIDE SEQUENCE [LARGE SCALE GENOMIC DNA]</scope>
    <source>
        <strain evidence="14">DCEP-RM93F</strain>
        <strain evidence="13">DCEP-RM93M</strain>
    </source>
</reference>
<gene>
    <name evidence="13" type="ORF">M513_03817</name>
    <name evidence="14" type="ORF">M514_03817</name>
</gene>
<keyword evidence="15" id="KW-1185">Reference proteome</keyword>
<dbReference type="Proteomes" id="UP000030758">
    <property type="component" value="Unassembled WGS sequence"/>
</dbReference>
<feature type="binding site" evidence="11">
    <location>
        <begin position="96"/>
        <end position="100"/>
    </location>
    <ligand>
        <name>substrate</name>
    </ligand>
</feature>
<evidence type="ECO:0000259" key="12">
    <source>
        <dbReference type="PROSITE" id="PS50249"/>
    </source>
</evidence>
<feature type="region of interest" description="RNA binding" evidence="11">
    <location>
        <begin position="251"/>
        <end position="257"/>
    </location>
</feature>
<dbReference type="InterPro" id="IPR036511">
    <property type="entry name" value="TGT-like_sf"/>
</dbReference>
<keyword evidence="6 11" id="KW-0479">Metal-binding</keyword>
<evidence type="ECO:0000256" key="1">
    <source>
        <dbReference type="ARBA" id="ARBA00006008"/>
    </source>
</evidence>
<proteinExistence type="inferred from homology"/>
<dbReference type="GO" id="GO:0008237">
    <property type="term" value="F:metallopeptidase activity"/>
    <property type="evidence" value="ECO:0007669"/>
    <property type="project" value="UniProtKB-KW"/>
</dbReference>
<keyword evidence="2" id="KW-0645">Protease</keyword>
<dbReference type="Pfam" id="PF18323">
    <property type="entry name" value="CSN5_C"/>
    <property type="match status" value="1"/>
</dbReference>